<keyword evidence="2" id="KW-1185">Reference proteome</keyword>
<sequence length="60" mass="6567">MKESLWCCPVPQLTNGGSLSDQWLSVEGPLFLPLNASNFGYNIPHNLPVAVHDVPHVVQV</sequence>
<accession>A0A9D4ESJ4</accession>
<protein>
    <submittedName>
        <fullName evidence="1">Uncharacterized protein</fullName>
    </submittedName>
</protein>
<reference evidence="1" key="1">
    <citation type="journal article" date="2019" name="bioRxiv">
        <title>The Genome of the Zebra Mussel, Dreissena polymorpha: A Resource for Invasive Species Research.</title>
        <authorList>
            <person name="McCartney M.A."/>
            <person name="Auch B."/>
            <person name="Kono T."/>
            <person name="Mallez S."/>
            <person name="Zhang Y."/>
            <person name="Obille A."/>
            <person name="Becker A."/>
            <person name="Abrahante J.E."/>
            <person name="Garbe J."/>
            <person name="Badalamenti J.P."/>
            <person name="Herman A."/>
            <person name="Mangelson H."/>
            <person name="Liachko I."/>
            <person name="Sullivan S."/>
            <person name="Sone E.D."/>
            <person name="Koren S."/>
            <person name="Silverstein K.A.T."/>
            <person name="Beckman K.B."/>
            <person name="Gohl D.M."/>
        </authorList>
    </citation>
    <scope>NUCLEOTIDE SEQUENCE</scope>
    <source>
        <strain evidence="1">Duluth1</strain>
        <tissue evidence="1">Whole animal</tissue>
    </source>
</reference>
<dbReference type="AlphaFoldDB" id="A0A9D4ESJ4"/>
<dbReference type="EMBL" id="JAIWYP010000008">
    <property type="protein sequence ID" value="KAH3784994.1"/>
    <property type="molecule type" value="Genomic_DNA"/>
</dbReference>
<dbReference type="Proteomes" id="UP000828390">
    <property type="component" value="Unassembled WGS sequence"/>
</dbReference>
<evidence type="ECO:0000313" key="2">
    <source>
        <dbReference type="Proteomes" id="UP000828390"/>
    </source>
</evidence>
<gene>
    <name evidence="1" type="ORF">DPMN_163074</name>
</gene>
<evidence type="ECO:0000313" key="1">
    <source>
        <dbReference type="EMBL" id="KAH3784994.1"/>
    </source>
</evidence>
<comment type="caution">
    <text evidence="1">The sequence shown here is derived from an EMBL/GenBank/DDBJ whole genome shotgun (WGS) entry which is preliminary data.</text>
</comment>
<proteinExistence type="predicted"/>
<name>A0A9D4ESJ4_DREPO</name>
<reference evidence="1" key="2">
    <citation type="submission" date="2020-11" db="EMBL/GenBank/DDBJ databases">
        <authorList>
            <person name="McCartney M.A."/>
            <person name="Auch B."/>
            <person name="Kono T."/>
            <person name="Mallez S."/>
            <person name="Becker A."/>
            <person name="Gohl D.M."/>
            <person name="Silverstein K.A.T."/>
            <person name="Koren S."/>
            <person name="Bechman K.B."/>
            <person name="Herman A."/>
            <person name="Abrahante J.E."/>
            <person name="Garbe J."/>
        </authorList>
    </citation>
    <scope>NUCLEOTIDE SEQUENCE</scope>
    <source>
        <strain evidence="1">Duluth1</strain>
        <tissue evidence="1">Whole animal</tissue>
    </source>
</reference>
<organism evidence="1 2">
    <name type="scientific">Dreissena polymorpha</name>
    <name type="common">Zebra mussel</name>
    <name type="synonym">Mytilus polymorpha</name>
    <dbReference type="NCBI Taxonomy" id="45954"/>
    <lineage>
        <taxon>Eukaryota</taxon>
        <taxon>Metazoa</taxon>
        <taxon>Spiralia</taxon>
        <taxon>Lophotrochozoa</taxon>
        <taxon>Mollusca</taxon>
        <taxon>Bivalvia</taxon>
        <taxon>Autobranchia</taxon>
        <taxon>Heteroconchia</taxon>
        <taxon>Euheterodonta</taxon>
        <taxon>Imparidentia</taxon>
        <taxon>Neoheterodontei</taxon>
        <taxon>Myida</taxon>
        <taxon>Dreissenoidea</taxon>
        <taxon>Dreissenidae</taxon>
        <taxon>Dreissena</taxon>
    </lineage>
</organism>